<accession>A0AA36BKT2</accession>
<name>A0AA36BKT2_OCTVU</name>
<keyword evidence="1" id="KW-0812">Transmembrane</keyword>
<gene>
    <name evidence="2" type="ORF">OCTVUL_1B018216</name>
</gene>
<reference evidence="2" key="1">
    <citation type="submission" date="2023-08" db="EMBL/GenBank/DDBJ databases">
        <authorList>
            <person name="Alioto T."/>
            <person name="Alioto T."/>
            <person name="Gomez Garrido J."/>
        </authorList>
    </citation>
    <scope>NUCLEOTIDE SEQUENCE</scope>
</reference>
<feature type="transmembrane region" description="Helical" evidence="1">
    <location>
        <begin position="30"/>
        <end position="47"/>
    </location>
</feature>
<evidence type="ECO:0000256" key="1">
    <source>
        <dbReference type="SAM" id="Phobius"/>
    </source>
</evidence>
<dbReference type="AlphaFoldDB" id="A0AA36BKT2"/>
<protein>
    <submittedName>
        <fullName evidence="2">Uncharacterized protein</fullName>
    </submittedName>
</protein>
<keyword evidence="3" id="KW-1185">Reference proteome</keyword>
<evidence type="ECO:0000313" key="2">
    <source>
        <dbReference type="EMBL" id="CAI9735999.1"/>
    </source>
</evidence>
<dbReference type="EMBL" id="OX597831">
    <property type="protein sequence ID" value="CAI9735999.1"/>
    <property type="molecule type" value="Genomic_DNA"/>
</dbReference>
<keyword evidence="1" id="KW-0472">Membrane</keyword>
<proteinExistence type="predicted"/>
<organism evidence="2 3">
    <name type="scientific">Octopus vulgaris</name>
    <name type="common">Common octopus</name>
    <dbReference type="NCBI Taxonomy" id="6645"/>
    <lineage>
        <taxon>Eukaryota</taxon>
        <taxon>Metazoa</taxon>
        <taxon>Spiralia</taxon>
        <taxon>Lophotrochozoa</taxon>
        <taxon>Mollusca</taxon>
        <taxon>Cephalopoda</taxon>
        <taxon>Coleoidea</taxon>
        <taxon>Octopodiformes</taxon>
        <taxon>Octopoda</taxon>
        <taxon>Incirrata</taxon>
        <taxon>Octopodidae</taxon>
        <taxon>Octopus</taxon>
    </lineage>
</organism>
<sequence length="68" mass="8182">MQWNLINSLSAKLIVILIEKDFTKQTKQNRGKYIFIIALIGFYKFLYNEKQRKCTRRYAGDHKCCYTL</sequence>
<dbReference type="Proteomes" id="UP001162480">
    <property type="component" value="Chromosome 18"/>
</dbReference>
<keyword evidence="1" id="KW-1133">Transmembrane helix</keyword>
<evidence type="ECO:0000313" key="3">
    <source>
        <dbReference type="Proteomes" id="UP001162480"/>
    </source>
</evidence>